<proteinExistence type="predicted"/>
<dbReference type="InterPro" id="IPR002934">
    <property type="entry name" value="Polymerase_NTP_transf_dom"/>
</dbReference>
<comment type="caution">
    <text evidence="2">The sequence shown here is derived from an EMBL/GenBank/DDBJ whole genome shotgun (WGS) entry which is preliminary data.</text>
</comment>
<dbReference type="STRING" id="1150600.ADIARSV_1236"/>
<reference evidence="2 3" key="1">
    <citation type="journal article" date="2013" name="Genome Announc.">
        <title>Draft Genome Sequence of Arcticibacter svalbardensis Strain MN12-7T, a Member of the Family Sphingobacteriaceae Isolated from an Arctic Soil Sample.</title>
        <authorList>
            <person name="Shivaji S."/>
            <person name="Ara S."/>
            <person name="Prasad S."/>
            <person name="Manasa B.P."/>
            <person name="Begum Z."/>
            <person name="Singh A."/>
            <person name="Kumar Pinnaka A."/>
        </authorList>
    </citation>
    <scope>NUCLEOTIDE SEQUENCE [LARGE SCALE GENOMIC DNA]</scope>
    <source>
        <strain evidence="2 3">MN12-7</strain>
    </source>
</reference>
<dbReference type="InterPro" id="IPR043519">
    <property type="entry name" value="NT_sf"/>
</dbReference>
<dbReference type="Proteomes" id="UP000014174">
    <property type="component" value="Unassembled WGS sequence"/>
</dbReference>
<dbReference type="EMBL" id="AQPN01000047">
    <property type="protein sequence ID" value="EOR95553.1"/>
    <property type="molecule type" value="Genomic_DNA"/>
</dbReference>
<dbReference type="Pfam" id="PF01909">
    <property type="entry name" value="NTP_transf_2"/>
    <property type="match status" value="1"/>
</dbReference>
<keyword evidence="3" id="KW-1185">Reference proteome</keyword>
<dbReference type="GO" id="GO:0016779">
    <property type="term" value="F:nucleotidyltransferase activity"/>
    <property type="evidence" value="ECO:0007669"/>
    <property type="project" value="InterPro"/>
</dbReference>
<dbReference type="SUPFAM" id="SSF81301">
    <property type="entry name" value="Nucleotidyltransferase"/>
    <property type="match status" value="1"/>
</dbReference>
<dbReference type="AlphaFoldDB" id="R9GV42"/>
<accession>R9GV42</accession>
<name>R9GV42_9SPHI</name>
<organism evidence="2 3">
    <name type="scientific">Arcticibacter svalbardensis MN12-7</name>
    <dbReference type="NCBI Taxonomy" id="1150600"/>
    <lineage>
        <taxon>Bacteria</taxon>
        <taxon>Pseudomonadati</taxon>
        <taxon>Bacteroidota</taxon>
        <taxon>Sphingobacteriia</taxon>
        <taxon>Sphingobacteriales</taxon>
        <taxon>Sphingobacteriaceae</taxon>
        <taxon>Arcticibacter</taxon>
    </lineage>
</organism>
<sequence>MTDSSDIDFLVKFNPDLSYTDYGNNYFQLIYALQNLLKKDVDLVAEETITNPYLLQSINKQKIAVL</sequence>
<dbReference type="Gene3D" id="3.30.460.10">
    <property type="entry name" value="Beta Polymerase, domain 2"/>
    <property type="match status" value="1"/>
</dbReference>
<feature type="domain" description="Polymerase nucleotidyl transferase" evidence="1">
    <location>
        <begin position="3"/>
        <end position="64"/>
    </location>
</feature>
<evidence type="ECO:0000313" key="3">
    <source>
        <dbReference type="Proteomes" id="UP000014174"/>
    </source>
</evidence>
<evidence type="ECO:0000259" key="1">
    <source>
        <dbReference type="Pfam" id="PF01909"/>
    </source>
</evidence>
<evidence type="ECO:0000313" key="2">
    <source>
        <dbReference type="EMBL" id="EOR95553.1"/>
    </source>
</evidence>
<gene>
    <name evidence="2" type="ORF">ADIARSV_1236</name>
</gene>
<protein>
    <recommendedName>
        <fullName evidence="1">Polymerase nucleotidyl transferase domain-containing protein</fullName>
    </recommendedName>
</protein>
<dbReference type="eggNOG" id="COG1669">
    <property type="taxonomic scope" value="Bacteria"/>
</dbReference>